<sequence>MNSNSLFKPGEKATCANLDKWLKVVSEQNNILSQRVDTIELKIETDYNEKVDEPTKRNCFCYNNIKCEELRRDIMFRATILNIINHEKNVEILNERNLVILNLNYSKNDYDSICSILDFLKVREHFTFKRLGRGNKNKVAPIKCTFEKSNVVKKILKRKNELKKIECYRNVFLAPDLSLYQRIAKKMSFQDELNLNKIEKKDKSSEPNSKVTTTDNRRCSLSSKPSIDSKSGQQELGANLKDSKTSTPNTVPKIGDVKLTSSTFKTEFFTLSDEDLNSLKGSNKLNDNIIDYYFQLICNKSKLKCKTVSSLLIDKVKKDDNKYIKSWFVKAGITNFDLLFFPIFDNEIKHWSLITFDLRNASLNHYDSLYESNSALMNMILKCFKKISPTINRIKSWKFNDVCSYPKQKNSIDCGVFICLYSRFISLNQKFDFDQQSIKKYREIIATEIKANNISNSLESEQN</sequence>
<comment type="similarity">
    <text evidence="1">Belongs to the peptidase C48 family.</text>
</comment>
<keyword evidence="3" id="KW-0378">Hydrolase</keyword>
<evidence type="ECO:0000313" key="8">
    <source>
        <dbReference type="Proteomes" id="UP000663879"/>
    </source>
</evidence>
<dbReference type="Proteomes" id="UP000663879">
    <property type="component" value="Unassembled WGS sequence"/>
</dbReference>
<dbReference type="PANTHER" id="PTHR46468">
    <property type="entry name" value="SENTRIN-SPECIFIC PROTEASE 8"/>
    <property type="match status" value="1"/>
</dbReference>
<evidence type="ECO:0000256" key="1">
    <source>
        <dbReference type="ARBA" id="ARBA00005234"/>
    </source>
</evidence>
<dbReference type="PANTHER" id="PTHR46468:SF1">
    <property type="entry name" value="SENTRIN-SPECIFIC PROTEASE 8"/>
    <property type="match status" value="1"/>
</dbReference>
<dbReference type="InterPro" id="IPR003653">
    <property type="entry name" value="Peptidase_C48_C"/>
</dbReference>
<dbReference type="PROSITE" id="PS50600">
    <property type="entry name" value="ULP_PROTEASE"/>
    <property type="match status" value="1"/>
</dbReference>
<name>A0A814QM23_9BILA</name>
<feature type="region of interest" description="Disordered" evidence="5">
    <location>
        <begin position="200"/>
        <end position="249"/>
    </location>
</feature>
<dbReference type="EMBL" id="CAJNOC010008802">
    <property type="protein sequence ID" value="CAF1120873.1"/>
    <property type="molecule type" value="Genomic_DNA"/>
</dbReference>
<dbReference type="SUPFAM" id="SSF54001">
    <property type="entry name" value="Cysteine proteinases"/>
    <property type="match status" value="1"/>
</dbReference>
<reference evidence="7" key="1">
    <citation type="submission" date="2021-02" db="EMBL/GenBank/DDBJ databases">
        <authorList>
            <person name="Nowell W R."/>
        </authorList>
    </citation>
    <scope>NUCLEOTIDE SEQUENCE</scope>
    <source>
        <strain evidence="7">Ploen Becks lab</strain>
    </source>
</reference>
<keyword evidence="4" id="KW-0788">Thiol protease</keyword>
<evidence type="ECO:0000259" key="6">
    <source>
        <dbReference type="PROSITE" id="PS50600"/>
    </source>
</evidence>
<comment type="caution">
    <text evidence="7">The sequence shown here is derived from an EMBL/GenBank/DDBJ whole genome shotgun (WGS) entry which is preliminary data.</text>
</comment>
<dbReference type="GO" id="GO:0008234">
    <property type="term" value="F:cysteine-type peptidase activity"/>
    <property type="evidence" value="ECO:0007669"/>
    <property type="project" value="UniProtKB-KW"/>
</dbReference>
<dbReference type="OrthoDB" id="1939479at2759"/>
<dbReference type="InterPro" id="IPR038765">
    <property type="entry name" value="Papain-like_cys_pep_sf"/>
</dbReference>
<evidence type="ECO:0000313" key="7">
    <source>
        <dbReference type="EMBL" id="CAF1120873.1"/>
    </source>
</evidence>
<gene>
    <name evidence="7" type="ORF">OXX778_LOCUS22037</name>
</gene>
<protein>
    <recommendedName>
        <fullName evidence="6">Ubiquitin-like protease family profile domain-containing protein</fullName>
    </recommendedName>
</protein>
<keyword evidence="8" id="KW-1185">Reference proteome</keyword>
<proteinExistence type="inferred from homology"/>
<dbReference type="AlphaFoldDB" id="A0A814QM23"/>
<feature type="compositionally biased region" description="Low complexity" evidence="5">
    <location>
        <begin position="220"/>
        <end position="231"/>
    </location>
</feature>
<keyword evidence="2" id="KW-0645">Protease</keyword>
<dbReference type="InterPro" id="IPR044613">
    <property type="entry name" value="Nep1/2-like"/>
</dbReference>
<dbReference type="GO" id="GO:0000338">
    <property type="term" value="P:protein deneddylation"/>
    <property type="evidence" value="ECO:0007669"/>
    <property type="project" value="TreeGrafter"/>
</dbReference>
<evidence type="ECO:0000256" key="3">
    <source>
        <dbReference type="ARBA" id="ARBA00022801"/>
    </source>
</evidence>
<evidence type="ECO:0000256" key="2">
    <source>
        <dbReference type="ARBA" id="ARBA00022670"/>
    </source>
</evidence>
<organism evidence="7 8">
    <name type="scientific">Brachionus calyciflorus</name>
    <dbReference type="NCBI Taxonomy" id="104777"/>
    <lineage>
        <taxon>Eukaryota</taxon>
        <taxon>Metazoa</taxon>
        <taxon>Spiralia</taxon>
        <taxon>Gnathifera</taxon>
        <taxon>Rotifera</taxon>
        <taxon>Eurotatoria</taxon>
        <taxon>Monogononta</taxon>
        <taxon>Pseudotrocha</taxon>
        <taxon>Ploima</taxon>
        <taxon>Brachionidae</taxon>
        <taxon>Brachionus</taxon>
    </lineage>
</organism>
<dbReference type="Pfam" id="PF02902">
    <property type="entry name" value="Peptidase_C48"/>
    <property type="match status" value="1"/>
</dbReference>
<evidence type="ECO:0000256" key="4">
    <source>
        <dbReference type="ARBA" id="ARBA00022807"/>
    </source>
</evidence>
<feature type="domain" description="Ubiquitin-like protease family profile" evidence="6">
    <location>
        <begin position="269"/>
        <end position="425"/>
    </location>
</feature>
<dbReference type="Gene3D" id="3.40.395.10">
    <property type="entry name" value="Adenoviral Proteinase, Chain A"/>
    <property type="match status" value="1"/>
</dbReference>
<accession>A0A814QM23</accession>
<dbReference type="GO" id="GO:0019784">
    <property type="term" value="F:deNEDDylase activity"/>
    <property type="evidence" value="ECO:0007669"/>
    <property type="project" value="InterPro"/>
</dbReference>
<dbReference type="GO" id="GO:0006508">
    <property type="term" value="P:proteolysis"/>
    <property type="evidence" value="ECO:0007669"/>
    <property type="project" value="UniProtKB-KW"/>
</dbReference>
<evidence type="ECO:0000256" key="5">
    <source>
        <dbReference type="SAM" id="MobiDB-lite"/>
    </source>
</evidence>